<dbReference type="InterPro" id="IPR019533">
    <property type="entry name" value="Peptidase_S26"/>
</dbReference>
<feature type="active site" evidence="7">
    <location>
        <position position="61"/>
    </location>
</feature>
<dbReference type="InterPro" id="IPR000223">
    <property type="entry name" value="Pept_S26A_signal_pept_1"/>
</dbReference>
<dbReference type="PRINTS" id="PR00727">
    <property type="entry name" value="LEADERPTASE"/>
</dbReference>
<dbReference type="Proteomes" id="UP000799640">
    <property type="component" value="Unassembled WGS sequence"/>
</dbReference>
<evidence type="ECO:0000256" key="4">
    <source>
        <dbReference type="ARBA" id="ARBA00023128"/>
    </source>
</evidence>
<dbReference type="GO" id="GO:0004252">
    <property type="term" value="F:serine-type endopeptidase activity"/>
    <property type="evidence" value="ECO:0007669"/>
    <property type="project" value="InterPro"/>
</dbReference>
<keyword evidence="10" id="KW-1185">Reference proteome</keyword>
<dbReference type="PANTHER" id="PTHR12383:SF16">
    <property type="entry name" value="MITOCHONDRIAL INNER MEMBRANE PROTEASE SUBUNIT 1"/>
    <property type="match status" value="1"/>
</dbReference>
<feature type="active site" evidence="7">
    <location>
        <position position="17"/>
    </location>
</feature>
<evidence type="ECO:0000256" key="7">
    <source>
        <dbReference type="PIRSR" id="PIRSR600223-1"/>
    </source>
</evidence>
<feature type="non-terminal residue" evidence="9">
    <location>
        <position position="1"/>
    </location>
</feature>
<feature type="domain" description="Peptidase S26" evidence="8">
    <location>
        <begin position="85"/>
        <end position="123"/>
    </location>
</feature>
<accession>A0A6G1HPU8</accession>
<keyword evidence="5" id="KW-0472">Membrane</keyword>
<dbReference type="GO" id="GO:0006465">
    <property type="term" value="P:signal peptide processing"/>
    <property type="evidence" value="ECO:0007669"/>
    <property type="project" value="InterPro"/>
</dbReference>
<dbReference type="SUPFAM" id="SSF51306">
    <property type="entry name" value="LexA/Signal peptidase"/>
    <property type="match status" value="1"/>
</dbReference>
<comment type="subcellular location">
    <subcellularLocation>
        <location evidence="1">Mitochondrion inner membrane</location>
    </subcellularLocation>
</comment>
<dbReference type="GO" id="GO:0006627">
    <property type="term" value="P:protein processing involved in protein targeting to mitochondrion"/>
    <property type="evidence" value="ECO:0007669"/>
    <property type="project" value="TreeGrafter"/>
</dbReference>
<keyword evidence="4" id="KW-0496">Mitochondrion</keyword>
<name>A0A6G1HPU8_9PEZI</name>
<dbReference type="GO" id="GO:0042720">
    <property type="term" value="C:mitochondrial inner membrane peptidase complex"/>
    <property type="evidence" value="ECO:0007669"/>
    <property type="project" value="TreeGrafter"/>
</dbReference>
<evidence type="ECO:0000256" key="1">
    <source>
        <dbReference type="ARBA" id="ARBA00004273"/>
    </source>
</evidence>
<evidence type="ECO:0000259" key="8">
    <source>
        <dbReference type="Pfam" id="PF10502"/>
    </source>
</evidence>
<protein>
    <submittedName>
        <fullName evidence="9">LexA/Signal peptidase</fullName>
    </submittedName>
</protein>
<feature type="domain" description="Peptidase S26" evidence="8">
    <location>
        <begin position="4"/>
        <end position="72"/>
    </location>
</feature>
<dbReference type="EMBL" id="ML996702">
    <property type="protein sequence ID" value="KAF2397896.1"/>
    <property type="molecule type" value="Genomic_DNA"/>
</dbReference>
<dbReference type="InterPro" id="IPR036286">
    <property type="entry name" value="LexA/Signal_pep-like_sf"/>
</dbReference>
<organism evidence="9 10">
    <name type="scientific">Trichodelitschia bisporula</name>
    <dbReference type="NCBI Taxonomy" id="703511"/>
    <lineage>
        <taxon>Eukaryota</taxon>
        <taxon>Fungi</taxon>
        <taxon>Dikarya</taxon>
        <taxon>Ascomycota</taxon>
        <taxon>Pezizomycotina</taxon>
        <taxon>Dothideomycetes</taxon>
        <taxon>Dothideomycetes incertae sedis</taxon>
        <taxon>Phaeotrichales</taxon>
        <taxon>Phaeotrichaceae</taxon>
        <taxon>Trichodelitschia</taxon>
    </lineage>
</organism>
<evidence type="ECO:0000313" key="10">
    <source>
        <dbReference type="Proteomes" id="UP000799640"/>
    </source>
</evidence>
<dbReference type="Pfam" id="PF10502">
    <property type="entry name" value="Peptidase_S26"/>
    <property type="match status" value="2"/>
</dbReference>
<dbReference type="PANTHER" id="PTHR12383">
    <property type="entry name" value="PROTEASE FAMILY S26 MITOCHONDRIAL INNER MEMBRANE PROTEASE-RELATED"/>
    <property type="match status" value="1"/>
</dbReference>
<dbReference type="OrthoDB" id="308440at2759"/>
<proteinExistence type="inferred from homology"/>
<dbReference type="CDD" id="cd06530">
    <property type="entry name" value="S26_SPase_I"/>
    <property type="match status" value="1"/>
</dbReference>
<dbReference type="AlphaFoldDB" id="A0A6G1HPU8"/>
<evidence type="ECO:0000313" key="9">
    <source>
        <dbReference type="EMBL" id="KAF2397896.1"/>
    </source>
</evidence>
<reference evidence="9" key="1">
    <citation type="journal article" date="2020" name="Stud. Mycol.">
        <title>101 Dothideomycetes genomes: a test case for predicting lifestyles and emergence of pathogens.</title>
        <authorList>
            <person name="Haridas S."/>
            <person name="Albert R."/>
            <person name="Binder M."/>
            <person name="Bloem J."/>
            <person name="Labutti K."/>
            <person name="Salamov A."/>
            <person name="Andreopoulos B."/>
            <person name="Baker S."/>
            <person name="Barry K."/>
            <person name="Bills G."/>
            <person name="Bluhm B."/>
            <person name="Cannon C."/>
            <person name="Castanera R."/>
            <person name="Culley D."/>
            <person name="Daum C."/>
            <person name="Ezra D."/>
            <person name="Gonzalez J."/>
            <person name="Henrissat B."/>
            <person name="Kuo A."/>
            <person name="Liang C."/>
            <person name="Lipzen A."/>
            <person name="Lutzoni F."/>
            <person name="Magnuson J."/>
            <person name="Mondo S."/>
            <person name="Nolan M."/>
            <person name="Ohm R."/>
            <person name="Pangilinan J."/>
            <person name="Park H.-J."/>
            <person name="Ramirez L."/>
            <person name="Alfaro M."/>
            <person name="Sun H."/>
            <person name="Tritt A."/>
            <person name="Yoshinaga Y."/>
            <person name="Zwiers L.-H."/>
            <person name="Turgeon B."/>
            <person name="Goodwin S."/>
            <person name="Spatafora J."/>
            <person name="Crous P."/>
            <person name="Grigoriev I."/>
        </authorList>
    </citation>
    <scope>NUCLEOTIDE SEQUENCE</scope>
    <source>
        <strain evidence="9">CBS 262.69</strain>
    </source>
</reference>
<keyword evidence="3" id="KW-0378">Hydrolase</keyword>
<evidence type="ECO:0000256" key="6">
    <source>
        <dbReference type="ARBA" id="ARBA00038445"/>
    </source>
</evidence>
<gene>
    <name evidence="9" type="ORF">EJ06DRAFT_450465</name>
</gene>
<evidence type="ECO:0000256" key="2">
    <source>
        <dbReference type="ARBA" id="ARBA00022792"/>
    </source>
</evidence>
<feature type="non-terminal residue" evidence="9">
    <location>
        <position position="142"/>
    </location>
</feature>
<evidence type="ECO:0000256" key="3">
    <source>
        <dbReference type="ARBA" id="ARBA00022801"/>
    </source>
</evidence>
<dbReference type="InterPro" id="IPR052064">
    <property type="entry name" value="Mito_IMP1_subunit"/>
</dbReference>
<keyword evidence="2" id="KW-0999">Mitochondrion inner membrane</keyword>
<dbReference type="Gene3D" id="2.10.109.10">
    <property type="entry name" value="Umud Fragment, subunit A"/>
    <property type="match status" value="1"/>
</dbReference>
<sequence length="142" mass="15870">HLFWTYGFELTQPWGASMLPTLHMSGEWVVVSKYYRRGRGVQVGDMVCSRSPIRPTEGILKRVLGMPGDLVIAGDVQTGSGEMIQVPAGHCFLSGDNQEYSRDSRHYGPVPLALIRGKVVARVLPWRNACVFENPMQPVRDE</sequence>
<evidence type="ECO:0000256" key="5">
    <source>
        <dbReference type="ARBA" id="ARBA00023136"/>
    </source>
</evidence>
<comment type="similarity">
    <text evidence="6">Belongs to the peptidase S26 family. IMP1 subfamily.</text>
</comment>